<dbReference type="CDD" id="cd14859">
    <property type="entry name" value="PMEI_like"/>
    <property type="match status" value="1"/>
</dbReference>
<organism evidence="6 7">
    <name type="scientific">Penstemon smallii</name>
    <dbReference type="NCBI Taxonomy" id="265156"/>
    <lineage>
        <taxon>Eukaryota</taxon>
        <taxon>Viridiplantae</taxon>
        <taxon>Streptophyta</taxon>
        <taxon>Embryophyta</taxon>
        <taxon>Tracheophyta</taxon>
        <taxon>Spermatophyta</taxon>
        <taxon>Magnoliopsida</taxon>
        <taxon>eudicotyledons</taxon>
        <taxon>Gunneridae</taxon>
        <taxon>Pentapetalae</taxon>
        <taxon>asterids</taxon>
        <taxon>lamiids</taxon>
        <taxon>Lamiales</taxon>
        <taxon>Plantaginaceae</taxon>
        <taxon>Cheloneae</taxon>
        <taxon>Penstemon</taxon>
    </lineage>
</organism>
<comment type="caution">
    <text evidence="6">The sequence shown here is derived from an EMBL/GenBank/DDBJ whole genome shotgun (WGS) entry which is preliminary data.</text>
</comment>
<dbReference type="Proteomes" id="UP001634393">
    <property type="component" value="Unassembled WGS sequence"/>
</dbReference>
<evidence type="ECO:0000256" key="1">
    <source>
        <dbReference type="ARBA" id="ARBA00022729"/>
    </source>
</evidence>
<evidence type="ECO:0000256" key="3">
    <source>
        <dbReference type="ARBA" id="ARBA00038471"/>
    </source>
</evidence>
<evidence type="ECO:0000259" key="5">
    <source>
        <dbReference type="SMART" id="SM00856"/>
    </source>
</evidence>
<dbReference type="Pfam" id="PF04043">
    <property type="entry name" value="PMEI"/>
    <property type="match status" value="1"/>
</dbReference>
<protein>
    <recommendedName>
        <fullName evidence="5">Pectinesterase inhibitor domain-containing protein</fullName>
    </recommendedName>
</protein>
<dbReference type="SMART" id="SM00856">
    <property type="entry name" value="PMEI"/>
    <property type="match status" value="1"/>
</dbReference>
<comment type="similarity">
    <text evidence="3">Belongs to the PMEI family.</text>
</comment>
<proteinExistence type="inferred from homology"/>
<sequence>MGISWFMFIFIILSTSFDPTLSARSNSNFIKKTCKNTKYYDLCVSSLKSDASSPKADTKDLALIMVKVGMTNATATNSYISSQILSVTNDTVMKKVMKECADKYGSAYDAFQKSVEDLSAEMYDYAYMDVMAAADYPNACHNSFKRYPSMIYPQELALREDGLKHICDVVMGIIDALLT</sequence>
<dbReference type="InterPro" id="IPR006501">
    <property type="entry name" value="Pectinesterase_inhib_dom"/>
</dbReference>
<dbReference type="PANTHER" id="PTHR35357">
    <property type="entry name" value="OS02G0537100 PROTEIN"/>
    <property type="match status" value="1"/>
</dbReference>
<dbReference type="EMBL" id="JBJXBP010000002">
    <property type="protein sequence ID" value="KAL3844736.1"/>
    <property type="molecule type" value="Genomic_DNA"/>
</dbReference>
<feature type="domain" description="Pectinesterase inhibitor" evidence="5">
    <location>
        <begin position="25"/>
        <end position="173"/>
    </location>
</feature>
<dbReference type="SUPFAM" id="SSF101148">
    <property type="entry name" value="Plant invertase/pectin methylesterase inhibitor"/>
    <property type="match status" value="1"/>
</dbReference>
<keyword evidence="7" id="KW-1185">Reference proteome</keyword>
<evidence type="ECO:0000313" key="6">
    <source>
        <dbReference type="EMBL" id="KAL3844736.1"/>
    </source>
</evidence>
<feature type="signal peptide" evidence="4">
    <location>
        <begin position="1"/>
        <end position="22"/>
    </location>
</feature>
<dbReference type="NCBIfam" id="TIGR01614">
    <property type="entry name" value="PME_inhib"/>
    <property type="match status" value="1"/>
</dbReference>
<dbReference type="AlphaFoldDB" id="A0ABD3U733"/>
<gene>
    <name evidence="6" type="ORF">ACJIZ3_002139</name>
</gene>
<reference evidence="6 7" key="1">
    <citation type="submission" date="2024-12" db="EMBL/GenBank/DDBJ databases">
        <title>The unique morphological basis and parallel evolutionary history of personate flowers in Penstemon.</title>
        <authorList>
            <person name="Depatie T.H."/>
            <person name="Wessinger C.A."/>
        </authorList>
    </citation>
    <scope>NUCLEOTIDE SEQUENCE [LARGE SCALE GENOMIC DNA]</scope>
    <source>
        <strain evidence="6">WTNN_2</strain>
        <tissue evidence="6">Leaf</tissue>
    </source>
</reference>
<evidence type="ECO:0000256" key="2">
    <source>
        <dbReference type="ARBA" id="ARBA00023157"/>
    </source>
</evidence>
<dbReference type="PANTHER" id="PTHR35357:SF8">
    <property type="entry name" value="OS01G0111000 PROTEIN"/>
    <property type="match status" value="1"/>
</dbReference>
<dbReference type="Gene3D" id="1.20.140.40">
    <property type="entry name" value="Invertase/pectin methylesterase inhibitor family protein"/>
    <property type="match status" value="1"/>
</dbReference>
<keyword evidence="2" id="KW-1015">Disulfide bond</keyword>
<keyword evidence="1 4" id="KW-0732">Signal</keyword>
<evidence type="ECO:0000256" key="4">
    <source>
        <dbReference type="SAM" id="SignalP"/>
    </source>
</evidence>
<dbReference type="InterPro" id="IPR035513">
    <property type="entry name" value="Invertase/methylesterase_inhib"/>
</dbReference>
<accession>A0ABD3U733</accession>
<name>A0ABD3U733_9LAMI</name>
<feature type="chain" id="PRO_5044828299" description="Pectinesterase inhibitor domain-containing protein" evidence="4">
    <location>
        <begin position="23"/>
        <end position="179"/>
    </location>
</feature>
<evidence type="ECO:0000313" key="7">
    <source>
        <dbReference type="Proteomes" id="UP001634393"/>
    </source>
</evidence>